<feature type="chain" id="PRO_5011120809" description="PEP-CTERM protein-sorting domain-containing protein" evidence="1">
    <location>
        <begin position="32"/>
        <end position="256"/>
    </location>
</feature>
<feature type="signal peptide" evidence="1">
    <location>
        <begin position="1"/>
        <end position="31"/>
    </location>
</feature>
<protein>
    <recommendedName>
        <fullName evidence="4">PEP-CTERM protein-sorting domain-containing protein</fullName>
    </recommendedName>
</protein>
<keyword evidence="1" id="KW-0732">Signal</keyword>
<evidence type="ECO:0000313" key="3">
    <source>
        <dbReference type="Proteomes" id="UP000217507"/>
    </source>
</evidence>
<reference evidence="2 3" key="1">
    <citation type="submission" date="2017-06" db="EMBL/GenBank/DDBJ databases">
        <title>Genome sequencing of cyanobaciteial culture collection at National Institute for Environmental Studies (NIES).</title>
        <authorList>
            <person name="Hirose Y."/>
            <person name="Shimura Y."/>
            <person name="Fujisawa T."/>
            <person name="Nakamura Y."/>
            <person name="Kawachi M."/>
        </authorList>
    </citation>
    <scope>NUCLEOTIDE SEQUENCE [LARGE SCALE GENOMIC DNA]</scope>
    <source>
        <strain evidence="2 3">NIES-23</strain>
    </source>
</reference>
<sequence>MKFNSQIKSMTLGATATVITSLGMLSGSVQAAILSGTVSLADLFVAGNIYRIGDKDFTNFRNFLSNSTGGADTISIGDIFVTGVQDDPLSYRLIFQSGLLDVVGNQTISASFAYDVTATNPTLQIAGAGIELTGAAARPPGSIVVTDTFTLPDSTTRTASDTIGTPNLNPTSVAFGVPGLTTLSVRKDLVLSGNDTSGEASISFLDQTTFYGLCGSGCISIPEPSQVPGLVTLGGLGLMVIGKKLKLKITNVNEIK</sequence>
<name>A0A1Z4KKF6_ANAVA</name>
<organism evidence="2 3">
    <name type="scientific">Trichormus variabilis NIES-23</name>
    <dbReference type="NCBI Taxonomy" id="1973479"/>
    <lineage>
        <taxon>Bacteria</taxon>
        <taxon>Bacillati</taxon>
        <taxon>Cyanobacteriota</taxon>
        <taxon>Cyanophyceae</taxon>
        <taxon>Nostocales</taxon>
        <taxon>Nostocaceae</taxon>
        <taxon>Trichormus</taxon>
    </lineage>
</organism>
<proteinExistence type="predicted"/>
<evidence type="ECO:0000256" key="1">
    <source>
        <dbReference type="SAM" id="SignalP"/>
    </source>
</evidence>
<gene>
    <name evidence="2" type="ORF">NIES23_22400</name>
</gene>
<evidence type="ECO:0008006" key="4">
    <source>
        <dbReference type="Google" id="ProtNLM"/>
    </source>
</evidence>
<dbReference type="AlphaFoldDB" id="A0A1Z4KKF6"/>
<dbReference type="Proteomes" id="UP000217507">
    <property type="component" value="Chromosome"/>
</dbReference>
<accession>A0A1Z4KKF6</accession>
<evidence type="ECO:0000313" key="2">
    <source>
        <dbReference type="EMBL" id="BAY69446.1"/>
    </source>
</evidence>
<dbReference type="EMBL" id="AP018216">
    <property type="protein sequence ID" value="BAY69446.1"/>
    <property type="molecule type" value="Genomic_DNA"/>
</dbReference>